<dbReference type="Gene3D" id="2.60.40.740">
    <property type="match status" value="1"/>
</dbReference>
<dbReference type="Pfam" id="PF05738">
    <property type="entry name" value="Cna_B"/>
    <property type="match status" value="3"/>
</dbReference>
<gene>
    <name evidence="9" type="ORF">AB1I70_17280</name>
</gene>
<evidence type="ECO:0000256" key="7">
    <source>
        <dbReference type="SAM" id="Phobius"/>
    </source>
</evidence>
<dbReference type="RefSeq" id="WP_372465404.1">
    <property type="nucleotide sequence ID" value="NZ_JBFDTS010000003.1"/>
</dbReference>
<proteinExistence type="predicted"/>
<dbReference type="InterPro" id="IPR019931">
    <property type="entry name" value="LPXTG_anchor"/>
</dbReference>
<dbReference type="EMBL" id="JBFDTY010000003">
    <property type="protein sequence ID" value="MFA2793098.1"/>
    <property type="molecule type" value="Genomic_DNA"/>
</dbReference>
<keyword evidence="10" id="KW-1185">Reference proteome</keyword>
<dbReference type="Gene3D" id="2.60.40.10">
    <property type="entry name" value="Immunoglobulins"/>
    <property type="match status" value="1"/>
</dbReference>
<evidence type="ECO:0000256" key="3">
    <source>
        <dbReference type="ARBA" id="ARBA00022525"/>
    </source>
</evidence>
<feature type="region of interest" description="Disordered" evidence="6">
    <location>
        <begin position="674"/>
        <end position="840"/>
    </location>
</feature>
<keyword evidence="4" id="KW-0732">Signal</keyword>
<evidence type="ECO:0000256" key="6">
    <source>
        <dbReference type="SAM" id="MobiDB-lite"/>
    </source>
</evidence>
<dbReference type="InterPro" id="IPR011252">
    <property type="entry name" value="Fibrogen-bd_dom1"/>
</dbReference>
<evidence type="ECO:0000313" key="9">
    <source>
        <dbReference type="EMBL" id="MFA2793098.1"/>
    </source>
</evidence>
<dbReference type="Pfam" id="PF05737">
    <property type="entry name" value="Collagen_bind"/>
    <property type="match status" value="1"/>
</dbReference>
<evidence type="ECO:0000313" key="10">
    <source>
        <dbReference type="Proteomes" id="UP001571110"/>
    </source>
</evidence>
<dbReference type="InterPro" id="IPR008454">
    <property type="entry name" value="Collagen-bd_Cna-like_B-typ_dom"/>
</dbReference>
<keyword evidence="7" id="KW-0472">Membrane</keyword>
<dbReference type="Gene3D" id="2.60.40.1140">
    <property type="entry name" value="Collagen-binding surface protein Cna, B-type domain"/>
    <property type="match status" value="3"/>
</dbReference>
<feature type="compositionally biased region" description="Basic and acidic residues" evidence="6">
    <location>
        <begin position="676"/>
        <end position="687"/>
    </location>
</feature>
<evidence type="ECO:0000256" key="1">
    <source>
        <dbReference type="ARBA" id="ARBA00004168"/>
    </source>
</evidence>
<evidence type="ECO:0000256" key="4">
    <source>
        <dbReference type="ARBA" id="ARBA00022729"/>
    </source>
</evidence>
<organism evidence="9 10">
    <name type="scientific">Bacillus mobilis</name>
    <dbReference type="NCBI Taxonomy" id="2026190"/>
    <lineage>
        <taxon>Bacteria</taxon>
        <taxon>Bacillati</taxon>
        <taxon>Bacillota</taxon>
        <taxon>Bacilli</taxon>
        <taxon>Bacillales</taxon>
        <taxon>Bacillaceae</taxon>
        <taxon>Bacillus</taxon>
        <taxon>Bacillus cereus group</taxon>
    </lineage>
</organism>
<dbReference type="PROSITE" id="PS50847">
    <property type="entry name" value="GRAM_POS_ANCHORING"/>
    <property type="match status" value="1"/>
</dbReference>
<dbReference type="InterPro" id="IPR008456">
    <property type="entry name" value="Collagen-bd_dom"/>
</dbReference>
<keyword evidence="2" id="KW-0134">Cell wall</keyword>
<reference evidence="9 10" key="1">
    <citation type="submission" date="2024-06" db="EMBL/GenBank/DDBJ databases">
        <title>Genetic profile and toxigenic potential of Bacillus cereus isolates from a Norwegian ice cream production plant,.</title>
        <authorList>
            <person name="Lindback T."/>
            <person name="Llarena A.-K."/>
            <person name="O'Sullivan K."/>
            <person name="Monshaugen M."/>
            <person name="Holmemo C.W."/>
            <person name="Aspholm M."/>
        </authorList>
    </citation>
    <scope>NUCLEOTIDE SEQUENCE [LARGE SCALE GENOMIC DNA]</scope>
    <source>
        <strain evidence="9 10">NVH-YM330</strain>
    </source>
</reference>
<keyword evidence="3" id="KW-0964">Secreted</keyword>
<dbReference type="Proteomes" id="UP001571110">
    <property type="component" value="Unassembled WGS sequence"/>
</dbReference>
<feature type="compositionally biased region" description="Basic and acidic residues" evidence="6">
    <location>
        <begin position="695"/>
        <end position="806"/>
    </location>
</feature>
<comment type="caution">
    <text evidence="9">The sequence shown here is derived from an EMBL/GenBank/DDBJ whole genome shotgun (WGS) entry which is preliminary data.</text>
</comment>
<dbReference type="Pfam" id="PF17961">
    <property type="entry name" value="Big_8"/>
    <property type="match status" value="1"/>
</dbReference>
<dbReference type="InterPro" id="IPR041171">
    <property type="entry name" value="SDR_Ig"/>
</dbReference>
<comment type="subcellular location">
    <subcellularLocation>
        <location evidence="1">Secreted</location>
        <location evidence="1">Cell wall</location>
        <topology evidence="1">Peptidoglycan-anchor</topology>
    </subcellularLocation>
</comment>
<feature type="transmembrane region" description="Helical" evidence="7">
    <location>
        <begin position="845"/>
        <end position="863"/>
    </location>
</feature>
<dbReference type="Gene3D" id="2.60.40.1280">
    <property type="match status" value="1"/>
</dbReference>
<dbReference type="CDD" id="cd00222">
    <property type="entry name" value="CollagenBindB"/>
    <property type="match status" value="3"/>
</dbReference>
<keyword evidence="5" id="KW-0572">Peptidoglycan-anchor</keyword>
<dbReference type="InterPro" id="IPR008966">
    <property type="entry name" value="Adhesion_dom_sf"/>
</dbReference>
<dbReference type="SUPFAM" id="SSF49478">
    <property type="entry name" value="Cna protein B-type domain"/>
    <property type="match status" value="4"/>
</dbReference>
<keyword evidence="7" id="KW-0812">Transmembrane</keyword>
<accession>A0ABV4RZJ0</accession>
<dbReference type="InterPro" id="IPR013783">
    <property type="entry name" value="Ig-like_fold"/>
</dbReference>
<dbReference type="NCBIfam" id="TIGR01167">
    <property type="entry name" value="LPXTG_anchor"/>
    <property type="match status" value="1"/>
</dbReference>
<keyword evidence="7" id="KW-1133">Transmembrane helix</keyword>
<dbReference type="Pfam" id="PF17802">
    <property type="entry name" value="SpaA"/>
    <property type="match status" value="1"/>
</dbReference>
<sequence>MFTIGQSLLPIVVNAQELNTAGLVDNFTIGKTNLQTGESTNVSVNFSEKNGVKLKPGDTLTLTLPPELEGFKGTIQLKDYGICKVNQGTVVCTFNDKVAEYKDIQGYLNFNVTATGVGTDQKKEIDTNLGTNVDKQHITITGPKGGGSTGEKPFFYKAGDMRGNEGEVRWFLNINNDKKELSRDIIVTDKLQEGQIFNENSFYITVDDYLGKQRLTPQQLESKGYGKVTFNDDNSFKIVLNQSRARLAAFVVEYTSTITEAGMSQEDFKNDYTIDYQILHKDSVFESGTAKTQNMSASGGINGVQVPKGKLRIFKHIEGNKEKAIQNVSFKLYKESGEQVGGEYKTNEKGLVQTEQLPPGKYYVQEVSAPDYIDFDPKKKVEFEIKSDAENGIELPISNNVKTTSVSGTKIWNDNNNKFGKRPERITVQLLQNGTEFKTQEVKADEKGNWAFSFEDLPKYDGQGNEYKYTVDEVKVDGYETKVEGTTITNTYKNTETTEVNGKKVWEDYDNKFGTRPGSIKVQLLQNGTEFKAEEVKADKEGNWTFSFKDLPKYDEQGKEFEYTVDEVKVKDYETKVEGTTITNTYKNTETTEVSGKKVWEDNNAIDRPLSIKVDLLQNGKVIDTKEVSVGTNWKYTFEKLQVYDANGLAYKYEVKEQPVEGYKSEVNGYDITNTKIKDEQHTDPKDPSTNPKDPSTDPKDPSTDPKDPSTDPKDPSTDPKDPSTDPKDPSTDPKDPSTDPKDPSTDPKDPSTDPKDPSTDPKDPSTDPKDPSTDPKDPSTDPKDPSTDPKDPSTDPKDPSTDPKDPSTNQNANTEKNSDSKAPPITENDKPTLLPNTGGTSTDSISILGGMILLALGGILFARQRIKQ</sequence>
<protein>
    <submittedName>
        <fullName evidence="9">Cna B-type domain-containing protein</fullName>
    </submittedName>
</protein>
<feature type="domain" description="Gram-positive cocci surface proteins LPxTG" evidence="8">
    <location>
        <begin position="835"/>
        <end position="869"/>
    </location>
</feature>
<name>A0ABV4RZJ0_9BACI</name>
<evidence type="ECO:0000256" key="5">
    <source>
        <dbReference type="ARBA" id="ARBA00023088"/>
    </source>
</evidence>
<evidence type="ECO:0000256" key="2">
    <source>
        <dbReference type="ARBA" id="ARBA00022512"/>
    </source>
</evidence>
<evidence type="ECO:0000259" key="8">
    <source>
        <dbReference type="PROSITE" id="PS50847"/>
    </source>
</evidence>
<dbReference type="InterPro" id="IPR041033">
    <property type="entry name" value="SpaA_PFL_dom_1"/>
</dbReference>
<dbReference type="SUPFAM" id="SSF49401">
    <property type="entry name" value="Bacterial adhesins"/>
    <property type="match status" value="2"/>
</dbReference>